<dbReference type="OrthoDB" id="2192830at2759"/>
<dbReference type="GO" id="GO:0000139">
    <property type="term" value="C:Golgi membrane"/>
    <property type="evidence" value="ECO:0007669"/>
    <property type="project" value="UniProtKB-SubCell"/>
</dbReference>
<evidence type="ECO:0000256" key="2">
    <source>
        <dbReference type="ARBA" id="ARBA00009187"/>
    </source>
</evidence>
<evidence type="ECO:0000256" key="5">
    <source>
        <dbReference type="ARBA" id="ARBA00022824"/>
    </source>
</evidence>
<comment type="subcellular location">
    <subcellularLocation>
        <location evidence="1 10">Endoplasmic reticulum membrane</location>
        <topology evidence="1 10">Multi-pass membrane protein</topology>
    </subcellularLocation>
    <subcellularLocation>
        <location evidence="10">Golgi apparatus membrane</location>
        <topology evidence="10">Multi-pass membrane protein</topology>
    </subcellularLocation>
</comment>
<dbReference type="PANTHER" id="PTHR14467:SF0">
    <property type="entry name" value="PROTEIN ARV1"/>
    <property type="match status" value="1"/>
</dbReference>
<dbReference type="RefSeq" id="XP_016274268.1">
    <property type="nucleotide sequence ID" value="XM_016421147.1"/>
</dbReference>
<keyword evidence="10" id="KW-0746">Sphingolipid metabolism</keyword>
<evidence type="ECO:0000256" key="8">
    <source>
        <dbReference type="ARBA" id="ARBA00023098"/>
    </source>
</evidence>
<proteinExistence type="inferred from homology"/>
<keyword evidence="8 10" id="KW-0443">Lipid metabolism</keyword>
<keyword evidence="5 10" id="KW-0256">Endoplasmic reticulum</keyword>
<reference evidence="11 12" key="1">
    <citation type="journal article" date="2012" name="Nat. Commun.">
        <title>A multi-omic map of the lipid-producing yeast Rhodosporidium toruloides.</title>
        <authorList>
            <person name="Zhu Z."/>
            <person name="Zhang S."/>
            <person name="Liu H."/>
            <person name="Shen H."/>
            <person name="Lin X."/>
            <person name="Yang F."/>
            <person name="Zhou Y.J."/>
            <person name="Jin G."/>
            <person name="Ye M."/>
            <person name="Zou H."/>
            <person name="Zou H."/>
            <person name="Zhao Z.K."/>
        </authorList>
    </citation>
    <scope>NUCLEOTIDE SEQUENCE [LARGE SCALE GENOMIC DNA]</scope>
    <source>
        <strain evidence="11 12">NP11</strain>
    </source>
</reference>
<dbReference type="GO" id="GO:0006665">
    <property type="term" value="P:sphingolipid metabolic process"/>
    <property type="evidence" value="ECO:0007669"/>
    <property type="project" value="UniProtKB-UniRule"/>
</dbReference>
<feature type="transmembrane region" description="Helical" evidence="10">
    <location>
        <begin position="162"/>
        <end position="185"/>
    </location>
</feature>
<keyword evidence="7 10" id="KW-0445">Lipid transport</keyword>
<keyword evidence="9 10" id="KW-0472">Membrane</keyword>
<dbReference type="GO" id="GO:0032541">
    <property type="term" value="C:cortical endoplasmic reticulum"/>
    <property type="evidence" value="ECO:0007669"/>
    <property type="project" value="TreeGrafter"/>
</dbReference>
<keyword evidence="4 10" id="KW-0812">Transmembrane</keyword>
<evidence type="ECO:0000256" key="9">
    <source>
        <dbReference type="ARBA" id="ARBA00023136"/>
    </source>
</evidence>
<dbReference type="GO" id="GO:0032366">
    <property type="term" value="P:intracellular sterol transport"/>
    <property type="evidence" value="ECO:0007669"/>
    <property type="project" value="UniProtKB-UniRule"/>
</dbReference>
<protein>
    <recommendedName>
        <fullName evidence="10">Protein ARV</fullName>
    </recommendedName>
</protein>
<evidence type="ECO:0000313" key="11">
    <source>
        <dbReference type="EMBL" id="EMS23149.1"/>
    </source>
</evidence>
<name>M7XGZ8_RHOT1</name>
<dbReference type="InterPro" id="IPR007290">
    <property type="entry name" value="Arv1"/>
</dbReference>
<keyword evidence="3 10" id="KW-0813">Transport</keyword>
<dbReference type="GO" id="GO:0005789">
    <property type="term" value="C:endoplasmic reticulum membrane"/>
    <property type="evidence" value="ECO:0007669"/>
    <property type="project" value="UniProtKB-SubCell"/>
</dbReference>
<dbReference type="PANTHER" id="PTHR14467">
    <property type="entry name" value="ARV1"/>
    <property type="match status" value="1"/>
</dbReference>
<evidence type="ECO:0000256" key="3">
    <source>
        <dbReference type="ARBA" id="ARBA00022448"/>
    </source>
</evidence>
<dbReference type="GeneID" id="27371504"/>
<dbReference type="GO" id="GO:0097036">
    <property type="term" value="P:regulation of plasma membrane sterol distribution"/>
    <property type="evidence" value="ECO:0007669"/>
    <property type="project" value="UniProtKB-UniRule"/>
</dbReference>
<gene>
    <name evidence="11" type="ORF">RHTO_07491</name>
</gene>
<comment type="function">
    <text evidence="10">Regulates also the sphingolipid metabolism.</text>
</comment>
<evidence type="ECO:0000256" key="1">
    <source>
        <dbReference type="ARBA" id="ARBA00004477"/>
    </source>
</evidence>
<dbReference type="eggNOG" id="KOG3134">
    <property type="taxonomic scope" value="Eukaryota"/>
</dbReference>
<keyword evidence="10" id="KW-0333">Golgi apparatus</keyword>
<evidence type="ECO:0000256" key="7">
    <source>
        <dbReference type="ARBA" id="ARBA00023055"/>
    </source>
</evidence>
<dbReference type="HOGENOM" id="CLU_855689_0_0_1"/>
<comment type="function">
    <text evidence="10">Mediator of sterol homeostasis involved in sterol uptake, trafficking and distribution into membranes.</text>
</comment>
<evidence type="ECO:0000256" key="4">
    <source>
        <dbReference type="ARBA" id="ARBA00022692"/>
    </source>
</evidence>
<evidence type="ECO:0000313" key="12">
    <source>
        <dbReference type="Proteomes" id="UP000016926"/>
    </source>
</evidence>
<sequence length="325" mass="35530">MAHVAPVERPKANYECIHCSSPTPSLYIKYSDPSNTSLVQCSTCSRIADIYQSFDFPVLLLDLLLLKPEVYRHLLRNHGGTSSLKRVPHQARESLRLGTIVLGADALVRCVGAQAHDESDSLLLYFRTLGYCLIETLSLLLSIGLASRLVAPQSVNGHNLALIPLTSFYASLPTIFFLVVSSVIWRAEYLPAPTNDTPSSFLLDKLDTLYEQGKRLPTSTGIDSRLSTIAYLTSFSRANLRSGLAQVGEARGWASEALLRKGIGGTSALVAFSGAWDDSRLTHAGSLLHARAVLLRCSKRRAAMVLLLAWLLHLVLLHAVDPLLL</sequence>
<keyword evidence="6 10" id="KW-1133">Transmembrane helix</keyword>
<dbReference type="Proteomes" id="UP000016926">
    <property type="component" value="Unassembled WGS sequence"/>
</dbReference>
<keyword evidence="12" id="KW-1185">Reference proteome</keyword>
<evidence type="ECO:0000256" key="10">
    <source>
        <dbReference type="RuleBase" id="RU368065"/>
    </source>
</evidence>
<comment type="similarity">
    <text evidence="2 10">Belongs to the ARV1 family.</text>
</comment>
<evidence type="ECO:0000256" key="6">
    <source>
        <dbReference type="ARBA" id="ARBA00022989"/>
    </source>
</evidence>
<dbReference type="GO" id="GO:0016125">
    <property type="term" value="P:sterol metabolic process"/>
    <property type="evidence" value="ECO:0007669"/>
    <property type="project" value="UniProtKB-UniRule"/>
</dbReference>
<dbReference type="Pfam" id="PF04161">
    <property type="entry name" value="Arv1"/>
    <property type="match status" value="1"/>
</dbReference>
<dbReference type="AlphaFoldDB" id="M7XGZ8"/>
<accession>M7XGZ8</accession>
<dbReference type="EMBL" id="KB722648">
    <property type="protein sequence ID" value="EMS23149.1"/>
    <property type="molecule type" value="Genomic_DNA"/>
</dbReference>
<organism evidence="11 12">
    <name type="scientific">Rhodotorula toruloides (strain NP11)</name>
    <name type="common">Yeast</name>
    <name type="synonym">Rhodosporidium toruloides</name>
    <dbReference type="NCBI Taxonomy" id="1130832"/>
    <lineage>
        <taxon>Eukaryota</taxon>
        <taxon>Fungi</taxon>
        <taxon>Dikarya</taxon>
        <taxon>Basidiomycota</taxon>
        <taxon>Pucciniomycotina</taxon>
        <taxon>Microbotryomycetes</taxon>
        <taxon>Sporidiobolales</taxon>
        <taxon>Sporidiobolaceae</taxon>
        <taxon>Rhodotorula</taxon>
    </lineage>
</organism>
<feature type="transmembrane region" description="Helical" evidence="10">
    <location>
        <begin position="129"/>
        <end position="150"/>
    </location>
</feature>
<feature type="transmembrane region" description="Helical" evidence="10">
    <location>
        <begin position="302"/>
        <end position="320"/>
    </location>
</feature>